<organism evidence="1 2">
    <name type="scientific">Shewanella dokdonensis</name>
    <dbReference type="NCBI Taxonomy" id="712036"/>
    <lineage>
        <taxon>Bacteria</taxon>
        <taxon>Pseudomonadati</taxon>
        <taxon>Pseudomonadota</taxon>
        <taxon>Gammaproteobacteria</taxon>
        <taxon>Alteromonadales</taxon>
        <taxon>Shewanellaceae</taxon>
        <taxon>Shewanella</taxon>
    </lineage>
</organism>
<proteinExistence type="predicted"/>
<gene>
    <name evidence="1" type="ORF">KHX94_12105</name>
</gene>
<reference evidence="1 2" key="1">
    <citation type="journal article" date="2012" name="Int. J. Syst. Evol. Microbiol.">
        <title>Shewanella dokdonensis sp. nov., isolated from seawater.</title>
        <authorList>
            <person name="Sung H.R."/>
            <person name="Yoon J.H."/>
            <person name="Ghim S.Y."/>
        </authorList>
    </citation>
    <scope>NUCLEOTIDE SEQUENCE [LARGE SCALE GENOMIC DNA]</scope>
    <source>
        <strain evidence="1 2">DSM 23626</strain>
    </source>
</reference>
<evidence type="ECO:0000313" key="1">
    <source>
        <dbReference type="EMBL" id="QVK22175.1"/>
    </source>
</evidence>
<keyword evidence="2" id="KW-1185">Reference proteome</keyword>
<sequence>MNNIQHRRLRKLLAELVGLHANCLHTQGVESAQIYQSMAVGISRVCAAVLVDYAAADACLEVHEHMYQHDRAFIASKRSNTQHWAGEARASDMRASA</sequence>
<dbReference type="RefSeq" id="WP_213680832.1">
    <property type="nucleotide sequence ID" value="NZ_CP074572.1"/>
</dbReference>
<evidence type="ECO:0000313" key="2">
    <source>
        <dbReference type="Proteomes" id="UP000676428"/>
    </source>
</evidence>
<dbReference type="EMBL" id="CP074572">
    <property type="protein sequence ID" value="QVK22175.1"/>
    <property type="molecule type" value="Genomic_DNA"/>
</dbReference>
<protein>
    <submittedName>
        <fullName evidence="1">Uncharacterized protein</fullName>
    </submittedName>
</protein>
<name>A0ABX8DCK2_9GAMM</name>
<accession>A0ABX8DCK2</accession>
<dbReference type="Proteomes" id="UP000676428">
    <property type="component" value="Chromosome"/>
</dbReference>